<evidence type="ECO:0000313" key="2">
    <source>
        <dbReference type="Proteomes" id="UP001218188"/>
    </source>
</evidence>
<dbReference type="EMBL" id="JARJCM010000008">
    <property type="protein sequence ID" value="KAJ7044017.1"/>
    <property type="molecule type" value="Genomic_DNA"/>
</dbReference>
<dbReference type="Proteomes" id="UP001218188">
    <property type="component" value="Unassembled WGS sequence"/>
</dbReference>
<keyword evidence="2" id="KW-1185">Reference proteome</keyword>
<protein>
    <submittedName>
        <fullName evidence="1">Uncharacterized protein</fullName>
    </submittedName>
</protein>
<dbReference type="AlphaFoldDB" id="A0AAD6XBP5"/>
<evidence type="ECO:0000313" key="1">
    <source>
        <dbReference type="EMBL" id="KAJ7044017.1"/>
    </source>
</evidence>
<proteinExistence type="predicted"/>
<organism evidence="1 2">
    <name type="scientific">Mycena alexandri</name>
    <dbReference type="NCBI Taxonomy" id="1745969"/>
    <lineage>
        <taxon>Eukaryota</taxon>
        <taxon>Fungi</taxon>
        <taxon>Dikarya</taxon>
        <taxon>Basidiomycota</taxon>
        <taxon>Agaricomycotina</taxon>
        <taxon>Agaricomycetes</taxon>
        <taxon>Agaricomycetidae</taxon>
        <taxon>Agaricales</taxon>
        <taxon>Marasmiineae</taxon>
        <taxon>Mycenaceae</taxon>
        <taxon>Mycena</taxon>
    </lineage>
</organism>
<name>A0AAD6XBP5_9AGAR</name>
<sequence>MADVARSYHSKLQQDRPEVAEDIRKETIRKVLSRTTRKVTEEQAATLKAPLTVEDVRKALRLSANFKAPGINGITYELWKTLEGRYQTAISQEKPAFDVLKAMCAVFNDIEKHGMVKNSGFSE</sequence>
<gene>
    <name evidence="1" type="ORF">C8F04DRAFT_887404</name>
</gene>
<feature type="non-terminal residue" evidence="1">
    <location>
        <position position="123"/>
    </location>
</feature>
<accession>A0AAD6XBP5</accession>
<reference evidence="1" key="1">
    <citation type="submission" date="2023-03" db="EMBL/GenBank/DDBJ databases">
        <title>Massive genome expansion in bonnet fungi (Mycena s.s.) driven by repeated elements and novel gene families across ecological guilds.</title>
        <authorList>
            <consortium name="Lawrence Berkeley National Laboratory"/>
            <person name="Harder C.B."/>
            <person name="Miyauchi S."/>
            <person name="Viragh M."/>
            <person name="Kuo A."/>
            <person name="Thoen E."/>
            <person name="Andreopoulos B."/>
            <person name="Lu D."/>
            <person name="Skrede I."/>
            <person name="Drula E."/>
            <person name="Henrissat B."/>
            <person name="Morin E."/>
            <person name="Kohler A."/>
            <person name="Barry K."/>
            <person name="LaButti K."/>
            <person name="Morin E."/>
            <person name="Salamov A."/>
            <person name="Lipzen A."/>
            <person name="Mereny Z."/>
            <person name="Hegedus B."/>
            <person name="Baldrian P."/>
            <person name="Stursova M."/>
            <person name="Weitz H."/>
            <person name="Taylor A."/>
            <person name="Grigoriev I.V."/>
            <person name="Nagy L.G."/>
            <person name="Martin F."/>
            <person name="Kauserud H."/>
        </authorList>
    </citation>
    <scope>NUCLEOTIDE SEQUENCE</scope>
    <source>
        <strain evidence="1">CBHHK200</strain>
    </source>
</reference>
<comment type="caution">
    <text evidence="1">The sequence shown here is derived from an EMBL/GenBank/DDBJ whole genome shotgun (WGS) entry which is preliminary data.</text>
</comment>